<sequence length="89" mass="10236">MICNCLQIIRFFVFLTIGFHDENKQIAWRDDLASAAFGKITAVYVPVGCLNYVHFDDMGRHMSVSIEHFWGTCSAINEKRRMFTKSIAT</sequence>
<protein>
    <submittedName>
        <fullName evidence="1">Uncharacterized protein</fullName>
    </submittedName>
</protein>
<evidence type="ECO:0000313" key="2">
    <source>
        <dbReference type="Proteomes" id="UP000002971"/>
    </source>
</evidence>
<comment type="caution">
    <text evidence="1">The sequence shown here is derived from an EMBL/GenBank/DDBJ whole genome shotgun (WGS) entry which is preliminary data.</text>
</comment>
<name>F7QZA5_9LACO</name>
<gene>
    <name evidence="1" type="ORF">LRU_00759</name>
</gene>
<dbReference type="AlphaFoldDB" id="F7QZA5"/>
<dbReference type="Proteomes" id="UP000002971">
    <property type="component" value="Unassembled WGS sequence"/>
</dbReference>
<accession>F7QZA5</accession>
<organism evidence="1 2">
    <name type="scientific">Ligilactobacillus ruminis SPM0211</name>
    <dbReference type="NCBI Taxonomy" id="1040964"/>
    <lineage>
        <taxon>Bacteria</taxon>
        <taxon>Bacillati</taxon>
        <taxon>Bacillota</taxon>
        <taxon>Bacilli</taxon>
        <taxon>Lactobacillales</taxon>
        <taxon>Lactobacillaceae</taxon>
        <taxon>Ligilactobacillus</taxon>
    </lineage>
</organism>
<evidence type="ECO:0000313" key="1">
    <source>
        <dbReference type="EMBL" id="EGM52824.1"/>
    </source>
</evidence>
<dbReference type="EMBL" id="AFOJ01000003">
    <property type="protein sequence ID" value="EGM52824.1"/>
    <property type="molecule type" value="Genomic_DNA"/>
</dbReference>
<proteinExistence type="predicted"/>
<reference evidence="1 2" key="1">
    <citation type="journal article" date="2011" name="J. Bacteriol.">
        <title>Genome Sequence of Lactobacillus ruminis SPM0211, Isolated from a Fecal Sample from a Healthy Korean.</title>
        <authorList>
            <person name="Lee S."/>
            <person name="Cho Y.J."/>
            <person name="Lee A.H."/>
            <person name="Chun J."/>
            <person name="Ha N.J."/>
            <person name="Ko G."/>
        </authorList>
    </citation>
    <scope>NUCLEOTIDE SEQUENCE [LARGE SCALE GENOMIC DNA]</scope>
    <source>
        <strain evidence="1 2">SPM0211</strain>
    </source>
</reference>